<keyword evidence="3 8" id="KW-0479">Metal-binding</keyword>
<dbReference type="InterPro" id="IPR001080">
    <property type="entry name" value="3Fe4S_ferredoxin"/>
</dbReference>
<dbReference type="RefSeq" id="WP_387903761.1">
    <property type="nucleotide sequence ID" value="NZ_JBIBEG010000005.1"/>
</dbReference>
<keyword evidence="4 8" id="KW-0249">Electron transport</keyword>
<dbReference type="InterPro" id="IPR051269">
    <property type="entry name" value="Fe-S_cluster_ET"/>
</dbReference>
<comment type="caution">
    <text evidence="10">The sequence shown here is derived from an EMBL/GenBank/DDBJ whole genome shotgun (WGS) entry which is preliminary data.</text>
</comment>
<evidence type="ECO:0000256" key="8">
    <source>
        <dbReference type="RuleBase" id="RU368020"/>
    </source>
</evidence>
<reference evidence="10 11" key="1">
    <citation type="submission" date="2024-10" db="EMBL/GenBank/DDBJ databases">
        <title>The Natural Products Discovery Center: Release of the First 8490 Sequenced Strains for Exploring Actinobacteria Biosynthetic Diversity.</title>
        <authorList>
            <person name="Kalkreuter E."/>
            <person name="Kautsar S.A."/>
            <person name="Yang D."/>
            <person name="Bader C.D."/>
            <person name="Teijaro C.N."/>
            <person name="Fluegel L."/>
            <person name="Davis C.M."/>
            <person name="Simpson J.R."/>
            <person name="Lauterbach L."/>
            <person name="Steele A.D."/>
            <person name="Gui C."/>
            <person name="Meng S."/>
            <person name="Li G."/>
            <person name="Viehrig K."/>
            <person name="Ye F."/>
            <person name="Su P."/>
            <person name="Kiefer A.F."/>
            <person name="Nichols A."/>
            <person name="Cepeda A.J."/>
            <person name="Yan W."/>
            <person name="Fan B."/>
            <person name="Jiang Y."/>
            <person name="Adhikari A."/>
            <person name="Zheng C.-J."/>
            <person name="Schuster L."/>
            <person name="Cowan T.M."/>
            <person name="Smanski M.J."/>
            <person name="Chevrette M.G."/>
            <person name="De Carvalho L.P.S."/>
            <person name="Shen B."/>
        </authorList>
    </citation>
    <scope>NUCLEOTIDE SEQUENCE [LARGE SCALE GENOMIC DNA]</scope>
    <source>
        <strain evidence="10 11">NPDC012540</strain>
    </source>
</reference>
<comment type="function">
    <text evidence="8">Ferredoxins are iron-sulfur proteins that transfer electrons in a wide variety of metabolic reactions.</text>
</comment>
<feature type="domain" description="4Fe-4S ferredoxin-type" evidence="9">
    <location>
        <begin position="4"/>
        <end position="32"/>
    </location>
</feature>
<comment type="cofactor">
    <cofactor evidence="1">
        <name>[3Fe-4S] cluster</name>
        <dbReference type="ChEBI" id="CHEBI:21137"/>
    </cofactor>
</comment>
<gene>
    <name evidence="10" type="ORF">ACFY8O_18790</name>
</gene>
<evidence type="ECO:0000313" key="11">
    <source>
        <dbReference type="Proteomes" id="UP001602322"/>
    </source>
</evidence>
<dbReference type="PANTHER" id="PTHR36923">
    <property type="entry name" value="FERREDOXIN"/>
    <property type="match status" value="1"/>
</dbReference>
<dbReference type="SUPFAM" id="SSF54862">
    <property type="entry name" value="4Fe-4S ferredoxins"/>
    <property type="match status" value="1"/>
</dbReference>
<proteinExistence type="predicted"/>
<dbReference type="Pfam" id="PF13459">
    <property type="entry name" value="Fer4_15"/>
    <property type="match status" value="1"/>
</dbReference>
<evidence type="ECO:0000256" key="3">
    <source>
        <dbReference type="ARBA" id="ARBA00022723"/>
    </source>
</evidence>
<dbReference type="PANTHER" id="PTHR36923:SF3">
    <property type="entry name" value="FERREDOXIN"/>
    <property type="match status" value="1"/>
</dbReference>
<accession>A0ABW6X9R6</accession>
<keyword evidence="7" id="KW-0003">3Fe-4S</keyword>
<dbReference type="PRINTS" id="PR00352">
    <property type="entry name" value="3FE4SFRDOXIN"/>
</dbReference>
<keyword evidence="2 8" id="KW-0813">Transport</keyword>
<evidence type="ECO:0000256" key="4">
    <source>
        <dbReference type="ARBA" id="ARBA00022982"/>
    </source>
</evidence>
<keyword evidence="11" id="KW-1185">Reference proteome</keyword>
<evidence type="ECO:0000256" key="5">
    <source>
        <dbReference type="ARBA" id="ARBA00023004"/>
    </source>
</evidence>
<dbReference type="Gene3D" id="3.30.70.20">
    <property type="match status" value="1"/>
</dbReference>
<keyword evidence="6 8" id="KW-0411">Iron-sulfur</keyword>
<name>A0ABW6X9R6_9ACTN</name>
<protein>
    <recommendedName>
        <fullName evidence="8">Ferredoxin</fullName>
    </recommendedName>
</protein>
<dbReference type="EMBL" id="JBIBEG010000005">
    <property type="protein sequence ID" value="MFF5897963.1"/>
    <property type="molecule type" value="Genomic_DNA"/>
</dbReference>
<evidence type="ECO:0000313" key="10">
    <source>
        <dbReference type="EMBL" id="MFF5897963.1"/>
    </source>
</evidence>
<dbReference type="PROSITE" id="PS51379">
    <property type="entry name" value="4FE4S_FER_2"/>
    <property type="match status" value="1"/>
</dbReference>
<evidence type="ECO:0000259" key="9">
    <source>
        <dbReference type="PROSITE" id="PS51379"/>
    </source>
</evidence>
<dbReference type="InterPro" id="IPR017896">
    <property type="entry name" value="4Fe4S_Fe-S-bd"/>
</dbReference>
<evidence type="ECO:0000256" key="6">
    <source>
        <dbReference type="ARBA" id="ARBA00023014"/>
    </source>
</evidence>
<evidence type="ECO:0000256" key="7">
    <source>
        <dbReference type="ARBA" id="ARBA00023291"/>
    </source>
</evidence>
<evidence type="ECO:0000256" key="2">
    <source>
        <dbReference type="ARBA" id="ARBA00022448"/>
    </source>
</evidence>
<dbReference type="Proteomes" id="UP001602322">
    <property type="component" value="Unassembled WGS sequence"/>
</dbReference>
<evidence type="ECO:0000256" key="1">
    <source>
        <dbReference type="ARBA" id="ARBA00001927"/>
    </source>
</evidence>
<keyword evidence="5 8" id="KW-0408">Iron</keyword>
<sequence>MSGVRVHVDRDRCIGAGLCVMSAPTVFDQDDDSGLVVLLDETPADADAGHARKIAEHICPSKAVWVTGG</sequence>
<organism evidence="10 11">
    <name type="scientific">Streptomyces argenteolus</name>
    <dbReference type="NCBI Taxonomy" id="67274"/>
    <lineage>
        <taxon>Bacteria</taxon>
        <taxon>Bacillati</taxon>
        <taxon>Actinomycetota</taxon>
        <taxon>Actinomycetes</taxon>
        <taxon>Kitasatosporales</taxon>
        <taxon>Streptomycetaceae</taxon>
        <taxon>Streptomyces</taxon>
    </lineage>
</organism>